<accession>A0ABS8D952</accession>
<comment type="cofactor">
    <cofactor evidence="1">
        <name>heme</name>
        <dbReference type="ChEBI" id="CHEBI:30413"/>
    </cofactor>
</comment>
<dbReference type="Gene3D" id="1.20.1300.10">
    <property type="entry name" value="Fumarate reductase/succinate dehydrogenase, transmembrane subunit"/>
    <property type="match status" value="1"/>
</dbReference>
<feature type="transmembrane region" description="Helical" evidence="13">
    <location>
        <begin position="65"/>
        <end position="89"/>
    </location>
</feature>
<evidence type="ECO:0000313" key="15">
    <source>
        <dbReference type="Proteomes" id="UP001165395"/>
    </source>
</evidence>
<dbReference type="InterPro" id="IPR000701">
    <property type="entry name" value="SuccDH_FuR_B_TM-su"/>
</dbReference>
<dbReference type="CDD" id="cd03499">
    <property type="entry name" value="SQR_TypeC_SdhC"/>
    <property type="match status" value="1"/>
</dbReference>
<evidence type="ECO:0000256" key="1">
    <source>
        <dbReference type="ARBA" id="ARBA00001971"/>
    </source>
</evidence>
<keyword evidence="9 13" id="KW-1133">Transmembrane helix</keyword>
<comment type="function">
    <text evidence="2">Membrane-anchoring subunit of succinate dehydrogenase (SDH).</text>
</comment>
<evidence type="ECO:0000256" key="13">
    <source>
        <dbReference type="SAM" id="Phobius"/>
    </source>
</evidence>
<dbReference type="EMBL" id="JAJBZT010000009">
    <property type="protein sequence ID" value="MCB6184747.1"/>
    <property type="molecule type" value="Genomic_DNA"/>
</dbReference>
<comment type="subcellular location">
    <subcellularLocation>
        <location evidence="3">Membrane</location>
    </subcellularLocation>
</comment>
<proteinExistence type="inferred from homology"/>
<dbReference type="InterPro" id="IPR034804">
    <property type="entry name" value="SQR/QFR_C/D"/>
</dbReference>
<comment type="subunit">
    <text evidence="12">Part of an enzyme complex containing four subunits: a flavoprotein, an iron-sulfur protein, plus two membrane-anchoring proteins, SdhC and SdhD. The complex can form homotrimers.</text>
</comment>
<reference evidence="14" key="1">
    <citation type="submission" date="2021-10" db="EMBL/GenBank/DDBJ databases">
        <title>The complete genome sequence of Leeia sp. TBRC 13508.</title>
        <authorList>
            <person name="Charoenyingcharoen P."/>
            <person name="Yukphan P."/>
        </authorList>
    </citation>
    <scope>NUCLEOTIDE SEQUENCE</scope>
    <source>
        <strain evidence="14">TBRC 13508</strain>
    </source>
</reference>
<keyword evidence="8" id="KW-0479">Metal-binding</keyword>
<comment type="similarity">
    <text evidence="4">Belongs to the cytochrome b560 family.</text>
</comment>
<evidence type="ECO:0000256" key="10">
    <source>
        <dbReference type="ARBA" id="ARBA00023004"/>
    </source>
</evidence>
<evidence type="ECO:0000256" key="6">
    <source>
        <dbReference type="ARBA" id="ARBA00022617"/>
    </source>
</evidence>
<dbReference type="RefSeq" id="WP_227181568.1">
    <property type="nucleotide sequence ID" value="NZ_JAJBZT010000009.1"/>
</dbReference>
<dbReference type="NCBIfam" id="TIGR02970">
    <property type="entry name" value="succ_dehyd_cytB"/>
    <property type="match status" value="1"/>
</dbReference>
<feature type="transmembrane region" description="Helical" evidence="13">
    <location>
        <begin position="101"/>
        <end position="124"/>
    </location>
</feature>
<evidence type="ECO:0000256" key="12">
    <source>
        <dbReference type="ARBA" id="ARBA00025912"/>
    </source>
</evidence>
<name>A0ABS8D952_9NEIS</name>
<dbReference type="Pfam" id="PF01127">
    <property type="entry name" value="Sdh_cyt"/>
    <property type="match status" value="1"/>
</dbReference>
<sequence>MQKVRPKHLDIAKIKLPWPGKVSILHRISGVGLFLGLPFLMYLLHLSLTSGAAFEAAKSFFSNPLVKLVSLGFIWAFMHHACAGVRFLLLDMHIGLKKPTAQASAKLVMVISIALTLVIGGVVLL</sequence>
<dbReference type="SUPFAM" id="SSF81343">
    <property type="entry name" value="Fumarate reductase respiratory complex transmembrane subunits"/>
    <property type="match status" value="1"/>
</dbReference>
<evidence type="ECO:0000256" key="4">
    <source>
        <dbReference type="ARBA" id="ARBA00007244"/>
    </source>
</evidence>
<keyword evidence="7 13" id="KW-0812">Transmembrane</keyword>
<keyword evidence="15" id="KW-1185">Reference proteome</keyword>
<evidence type="ECO:0000256" key="8">
    <source>
        <dbReference type="ARBA" id="ARBA00022723"/>
    </source>
</evidence>
<dbReference type="InterPro" id="IPR014314">
    <property type="entry name" value="Succ_DH_cytb556"/>
</dbReference>
<keyword evidence="10" id="KW-0408">Iron</keyword>
<dbReference type="Proteomes" id="UP001165395">
    <property type="component" value="Unassembled WGS sequence"/>
</dbReference>
<evidence type="ECO:0000256" key="7">
    <source>
        <dbReference type="ARBA" id="ARBA00022692"/>
    </source>
</evidence>
<evidence type="ECO:0000256" key="11">
    <source>
        <dbReference type="ARBA" id="ARBA00023136"/>
    </source>
</evidence>
<dbReference type="PANTHER" id="PTHR10978">
    <property type="entry name" value="SUCCINATE DEHYDROGENASE CYTOCHROME B560 SUBUNIT"/>
    <property type="match status" value="1"/>
</dbReference>
<evidence type="ECO:0000256" key="5">
    <source>
        <dbReference type="ARBA" id="ARBA00020076"/>
    </source>
</evidence>
<evidence type="ECO:0000313" key="14">
    <source>
        <dbReference type="EMBL" id="MCB6184747.1"/>
    </source>
</evidence>
<evidence type="ECO:0000256" key="3">
    <source>
        <dbReference type="ARBA" id="ARBA00004370"/>
    </source>
</evidence>
<evidence type="ECO:0000256" key="9">
    <source>
        <dbReference type="ARBA" id="ARBA00022989"/>
    </source>
</evidence>
<feature type="transmembrane region" description="Helical" evidence="13">
    <location>
        <begin position="24"/>
        <end position="45"/>
    </location>
</feature>
<keyword evidence="11 13" id="KW-0472">Membrane</keyword>
<organism evidence="14 15">
    <name type="scientific">Leeia speluncae</name>
    <dbReference type="NCBI Taxonomy" id="2884804"/>
    <lineage>
        <taxon>Bacteria</taxon>
        <taxon>Pseudomonadati</taxon>
        <taxon>Pseudomonadota</taxon>
        <taxon>Betaproteobacteria</taxon>
        <taxon>Neisseriales</taxon>
        <taxon>Leeiaceae</taxon>
        <taxon>Leeia</taxon>
    </lineage>
</organism>
<dbReference type="PIRSF" id="PIRSF000178">
    <property type="entry name" value="SDH_cyt_b560"/>
    <property type="match status" value="1"/>
</dbReference>
<keyword evidence="6" id="KW-0349">Heme</keyword>
<comment type="caution">
    <text evidence="14">The sequence shown here is derived from an EMBL/GenBank/DDBJ whole genome shotgun (WGS) entry which is preliminary data.</text>
</comment>
<dbReference type="PANTHER" id="PTHR10978:SF5">
    <property type="entry name" value="SUCCINATE DEHYDROGENASE CYTOCHROME B560 SUBUNIT, MITOCHONDRIAL"/>
    <property type="match status" value="1"/>
</dbReference>
<protein>
    <recommendedName>
        <fullName evidence="5">Succinate dehydrogenase cytochrome b556 subunit</fullName>
    </recommendedName>
</protein>
<gene>
    <name evidence="14" type="primary">sdhC</name>
    <name evidence="14" type="ORF">LIN78_14455</name>
</gene>
<evidence type="ECO:0000256" key="2">
    <source>
        <dbReference type="ARBA" id="ARBA00004050"/>
    </source>
</evidence>